<dbReference type="InterPro" id="IPR003787">
    <property type="entry name" value="Sulphur_relay_DsrE/F-like"/>
</dbReference>
<dbReference type="KEGG" id="ghl:GM160_06695"/>
<accession>A0A6I6CYX4</accession>
<dbReference type="Proteomes" id="UP000427716">
    <property type="component" value="Chromosome"/>
</dbReference>
<protein>
    <submittedName>
        <fullName evidence="1">Uncharacterized protein</fullName>
    </submittedName>
</protein>
<gene>
    <name evidence="1" type="ORF">GM160_06695</name>
</gene>
<evidence type="ECO:0000313" key="2">
    <source>
        <dbReference type="Proteomes" id="UP000427716"/>
    </source>
</evidence>
<dbReference type="InterPro" id="IPR027396">
    <property type="entry name" value="DsrEFH-like"/>
</dbReference>
<dbReference type="InterPro" id="IPR006311">
    <property type="entry name" value="TAT_signal"/>
</dbReference>
<dbReference type="AlphaFoldDB" id="A0A6I6CYX4"/>
<reference evidence="1 2" key="1">
    <citation type="submission" date="2019-11" db="EMBL/GenBank/DDBJ databases">
        <authorList>
            <person name="Zhang J."/>
            <person name="Sun C."/>
        </authorList>
    </citation>
    <scope>NUCLEOTIDE SEQUENCE [LARGE SCALE GENOMIC DNA]</scope>
    <source>
        <strain evidence="2">sp2</strain>
    </source>
</reference>
<dbReference type="RefSeq" id="WP_156574079.1">
    <property type="nucleotide sequence ID" value="NZ_CP046415.1"/>
</dbReference>
<name>A0A6I6CYX4_9GAMM</name>
<dbReference type="PANTHER" id="PTHR37691">
    <property type="entry name" value="BLR3518 PROTEIN"/>
    <property type="match status" value="1"/>
</dbReference>
<organism evidence="1 2">
    <name type="scientific">Guyparkeria halophila</name>
    <dbReference type="NCBI Taxonomy" id="47960"/>
    <lineage>
        <taxon>Bacteria</taxon>
        <taxon>Pseudomonadati</taxon>
        <taxon>Pseudomonadota</taxon>
        <taxon>Gammaproteobacteria</taxon>
        <taxon>Chromatiales</taxon>
        <taxon>Thioalkalibacteraceae</taxon>
        <taxon>Guyparkeria</taxon>
    </lineage>
</organism>
<evidence type="ECO:0000313" key="1">
    <source>
        <dbReference type="EMBL" id="QGT78610.1"/>
    </source>
</evidence>
<dbReference type="PANTHER" id="PTHR37691:SF1">
    <property type="entry name" value="BLR3518 PROTEIN"/>
    <property type="match status" value="1"/>
</dbReference>
<keyword evidence="2" id="KW-1185">Reference proteome</keyword>
<sequence>MQDFLKNRRRFMTAMAGAGAAFGLGRAQAQDGGGDEELFFPGDEPAHKVIYQLNHGDVDYQTHVLNSMNAMIGKYGGNVKIAVACFAKGIHILAKEPKREVDEEIYARVEGFAKNYDVEWIACGNTMDTVGYSADDIREFARIEQVGAAALMEYQEDGYAYIAW</sequence>
<dbReference type="SUPFAM" id="SSF75169">
    <property type="entry name" value="DsrEFH-like"/>
    <property type="match status" value="1"/>
</dbReference>
<dbReference type="Gene3D" id="3.40.1260.10">
    <property type="entry name" value="DsrEFH-like"/>
    <property type="match status" value="1"/>
</dbReference>
<dbReference type="PROSITE" id="PS51318">
    <property type="entry name" value="TAT"/>
    <property type="match status" value="1"/>
</dbReference>
<dbReference type="Pfam" id="PF02635">
    <property type="entry name" value="DsrE"/>
    <property type="match status" value="1"/>
</dbReference>
<proteinExistence type="predicted"/>
<dbReference type="EMBL" id="CP046415">
    <property type="protein sequence ID" value="QGT78610.1"/>
    <property type="molecule type" value="Genomic_DNA"/>
</dbReference>